<dbReference type="Proteomes" id="UP000017247">
    <property type="component" value="Unassembled WGS sequence"/>
</dbReference>
<sequence>MVIPTNEELMIERDVVRIAGLK</sequence>
<gene>
    <name evidence="1" type="ORF">LHCIRMBIA104_01006</name>
</gene>
<dbReference type="AlphaFoldDB" id="U6FF06"/>
<organism evidence="1">
    <name type="scientific">Lactobacillus helveticus CIRM-BIA 104</name>
    <dbReference type="NCBI Taxonomy" id="1226333"/>
    <lineage>
        <taxon>Bacteria</taxon>
        <taxon>Bacillati</taxon>
        <taxon>Bacillota</taxon>
        <taxon>Bacilli</taxon>
        <taxon>Lactobacillales</taxon>
        <taxon>Lactobacillaceae</taxon>
        <taxon>Lactobacillus</taxon>
    </lineage>
</organism>
<dbReference type="EMBL" id="CBUL010000176">
    <property type="protein sequence ID" value="CDI61141.1"/>
    <property type="molecule type" value="Genomic_DNA"/>
</dbReference>
<proteinExistence type="predicted"/>
<protein>
    <submittedName>
        <fullName evidence="1">Uncharacterized protein</fullName>
    </submittedName>
</protein>
<reference evidence="1" key="1">
    <citation type="submission" date="2013-09" db="EMBL/GenBank/DDBJ databases">
        <title>Draft Genome Sequence of five Lactobacillus helveticus strains CIRM-BIA 101T, 103, 104, 951 and 953 isolated from milk product.</title>
        <authorList>
            <person name="Valence F."/>
            <person name="Chuat V."/>
            <person name="Ma L."/>
            <person name="Creno S."/>
            <person name="Falentin H."/>
            <person name="Lortal S."/>
            <person name="Bizet C."/>
            <person name="Clermont D."/>
            <person name="Loux V."/>
            <person name="Bouchier C."/>
            <person name="Cousin S."/>
        </authorList>
    </citation>
    <scope>NUCLEOTIDE SEQUENCE [LARGE SCALE GENOMIC DNA]</scope>
    <source>
        <strain evidence="1">CIRM-BIA 104</strain>
    </source>
</reference>
<dbReference type="HOGENOM" id="CLU_3424777_0_0_9"/>
<evidence type="ECO:0000313" key="1">
    <source>
        <dbReference type="EMBL" id="CDI61141.1"/>
    </source>
</evidence>
<accession>U6FF06</accession>
<comment type="caution">
    <text evidence="1">The sequence shown here is derived from an EMBL/GenBank/DDBJ whole genome shotgun (WGS) entry which is preliminary data.</text>
</comment>
<name>U6FF06_LACHE</name>